<dbReference type="PANTHER" id="PTHR30146">
    <property type="entry name" value="LACI-RELATED TRANSCRIPTIONAL REPRESSOR"/>
    <property type="match status" value="1"/>
</dbReference>
<dbReference type="CDD" id="cd06270">
    <property type="entry name" value="PBP1_GalS-like"/>
    <property type="match status" value="1"/>
</dbReference>
<dbReference type="AlphaFoldDB" id="A0A845G5H3"/>
<dbReference type="SUPFAM" id="SSF47413">
    <property type="entry name" value="lambda repressor-like DNA-binding domains"/>
    <property type="match status" value="1"/>
</dbReference>
<dbReference type="InterPro" id="IPR046335">
    <property type="entry name" value="LacI/GalR-like_sensor"/>
</dbReference>
<dbReference type="CDD" id="cd01392">
    <property type="entry name" value="HTH_LacI"/>
    <property type="match status" value="1"/>
</dbReference>
<keyword evidence="2" id="KW-0238">DNA-binding</keyword>
<name>A0A845G5H3_9BURK</name>
<accession>A0A845G5H3</accession>
<gene>
    <name evidence="5" type="ORF">GTP91_22465</name>
</gene>
<evidence type="ECO:0000256" key="2">
    <source>
        <dbReference type="ARBA" id="ARBA00023125"/>
    </source>
</evidence>
<dbReference type="GO" id="GO:0003700">
    <property type="term" value="F:DNA-binding transcription factor activity"/>
    <property type="evidence" value="ECO:0007669"/>
    <property type="project" value="TreeGrafter"/>
</dbReference>
<keyword evidence="1" id="KW-0805">Transcription regulation</keyword>
<dbReference type="Proteomes" id="UP000470302">
    <property type="component" value="Unassembled WGS sequence"/>
</dbReference>
<dbReference type="InterPro" id="IPR000843">
    <property type="entry name" value="HTH_LacI"/>
</dbReference>
<protein>
    <submittedName>
        <fullName evidence="5">Substrate-binding domain-containing protein</fullName>
    </submittedName>
</protein>
<dbReference type="PROSITE" id="PS00356">
    <property type="entry name" value="HTH_LACI_1"/>
    <property type="match status" value="1"/>
</dbReference>
<evidence type="ECO:0000256" key="1">
    <source>
        <dbReference type="ARBA" id="ARBA00023015"/>
    </source>
</evidence>
<dbReference type="Pfam" id="PF13377">
    <property type="entry name" value="Peripla_BP_3"/>
    <property type="match status" value="1"/>
</dbReference>
<dbReference type="GO" id="GO:0000976">
    <property type="term" value="F:transcription cis-regulatory region binding"/>
    <property type="evidence" value="ECO:0007669"/>
    <property type="project" value="TreeGrafter"/>
</dbReference>
<dbReference type="Gene3D" id="1.10.260.40">
    <property type="entry name" value="lambda repressor-like DNA-binding domains"/>
    <property type="match status" value="1"/>
</dbReference>
<proteinExistence type="predicted"/>
<evidence type="ECO:0000259" key="4">
    <source>
        <dbReference type="PROSITE" id="PS50932"/>
    </source>
</evidence>
<feature type="domain" description="HTH lacI-type" evidence="4">
    <location>
        <begin position="2"/>
        <end position="56"/>
    </location>
</feature>
<dbReference type="PANTHER" id="PTHR30146:SF109">
    <property type="entry name" value="HTH-TYPE TRANSCRIPTIONAL REGULATOR GALS"/>
    <property type="match status" value="1"/>
</dbReference>
<dbReference type="SMART" id="SM00354">
    <property type="entry name" value="HTH_LACI"/>
    <property type="match status" value="1"/>
</dbReference>
<evidence type="ECO:0000256" key="3">
    <source>
        <dbReference type="ARBA" id="ARBA00023163"/>
    </source>
</evidence>
<dbReference type="Pfam" id="PF00356">
    <property type="entry name" value="LacI"/>
    <property type="match status" value="1"/>
</dbReference>
<reference evidence="5 6" key="1">
    <citation type="submission" date="2020-01" db="EMBL/GenBank/DDBJ databases">
        <title>Novel species isolated from a subtropical stream in China.</title>
        <authorList>
            <person name="Lu H."/>
        </authorList>
    </citation>
    <scope>NUCLEOTIDE SEQUENCE [LARGE SCALE GENOMIC DNA]</scope>
    <source>
        <strain evidence="5 6">FT82W</strain>
    </source>
</reference>
<dbReference type="SUPFAM" id="SSF53822">
    <property type="entry name" value="Periplasmic binding protein-like I"/>
    <property type="match status" value="1"/>
</dbReference>
<dbReference type="PROSITE" id="PS50932">
    <property type="entry name" value="HTH_LACI_2"/>
    <property type="match status" value="1"/>
</dbReference>
<evidence type="ECO:0000313" key="6">
    <source>
        <dbReference type="Proteomes" id="UP000470302"/>
    </source>
</evidence>
<dbReference type="EMBL" id="WWCW01000094">
    <property type="protein sequence ID" value="MYM89923.1"/>
    <property type="molecule type" value="Genomic_DNA"/>
</dbReference>
<dbReference type="InterPro" id="IPR010982">
    <property type="entry name" value="Lambda_DNA-bd_dom_sf"/>
</dbReference>
<organism evidence="5 6">
    <name type="scientific">Duganella vulcania</name>
    <dbReference type="NCBI Taxonomy" id="2692166"/>
    <lineage>
        <taxon>Bacteria</taxon>
        <taxon>Pseudomonadati</taxon>
        <taxon>Pseudomonadota</taxon>
        <taxon>Betaproteobacteria</taxon>
        <taxon>Burkholderiales</taxon>
        <taxon>Oxalobacteraceae</taxon>
        <taxon>Telluria group</taxon>
        <taxon>Duganella</taxon>
    </lineage>
</organism>
<dbReference type="Gene3D" id="3.40.50.2300">
    <property type="match status" value="2"/>
</dbReference>
<dbReference type="RefSeq" id="WP_161098776.1">
    <property type="nucleotide sequence ID" value="NZ_WWCW01000094.1"/>
</dbReference>
<keyword evidence="3" id="KW-0804">Transcription</keyword>
<evidence type="ECO:0000313" key="5">
    <source>
        <dbReference type="EMBL" id="MYM89923.1"/>
    </source>
</evidence>
<sequence length="347" mass="37353">MATIKDVARLAGVGLGTASRVVSGKGSVSPATLARVRAAIEELDFRPSHAARTLLSGSSQMIGVYIPVLSGTFYTPILQIIDNELRAAGLHMVVAFGAGLGGARQQAIEGVAFLIERGCDGLILMTNVLQEEDIVALRFQHKRMVVLNHSFDSLAGQCFTVDHMLGGRMAARTLLDHGHRRIAVVAGPSSLPDNVVRVNAFLDELRVNGVDPAGLWVTERDFSPAGGWSAAKELMDSKHPCTALFCANDEMAVGALSYFQEAGIRVPHELSVIGYDDTPSAEFSAPRLTTVHMPWREMTQNGINALLNSCYDLQRPVTRGYPVTMTLRASLASHAEAAKPARRRKPA</sequence>
<dbReference type="InterPro" id="IPR028082">
    <property type="entry name" value="Peripla_BP_I"/>
</dbReference>
<comment type="caution">
    <text evidence="5">The sequence shown here is derived from an EMBL/GenBank/DDBJ whole genome shotgun (WGS) entry which is preliminary data.</text>
</comment>